<evidence type="ECO:0000256" key="1">
    <source>
        <dbReference type="ARBA" id="ARBA00004127"/>
    </source>
</evidence>
<comment type="caution">
    <text evidence="6">The sequence shown here is derived from an EMBL/GenBank/DDBJ whole genome shotgun (WGS) entry which is preliminary data.</text>
</comment>
<evidence type="ECO:0000259" key="5">
    <source>
        <dbReference type="Pfam" id="PF00689"/>
    </source>
</evidence>
<proteinExistence type="predicted"/>
<dbReference type="Gene3D" id="1.20.1110.10">
    <property type="entry name" value="Calcium-transporting ATPase, transmembrane domain"/>
    <property type="match status" value="1"/>
</dbReference>
<keyword evidence="4" id="KW-0472">Membrane</keyword>
<dbReference type="GO" id="GO:0005886">
    <property type="term" value="C:plasma membrane"/>
    <property type="evidence" value="ECO:0007669"/>
    <property type="project" value="TreeGrafter"/>
</dbReference>
<evidence type="ECO:0000313" key="6">
    <source>
        <dbReference type="EMBL" id="RYR32780.1"/>
    </source>
</evidence>
<feature type="domain" description="Cation-transporting P-type ATPase C-terminal" evidence="5">
    <location>
        <begin position="52"/>
        <end position="91"/>
    </location>
</feature>
<evidence type="ECO:0000256" key="3">
    <source>
        <dbReference type="ARBA" id="ARBA00022842"/>
    </source>
</evidence>
<dbReference type="InterPro" id="IPR023298">
    <property type="entry name" value="ATPase_P-typ_TM_dom_sf"/>
</dbReference>
<dbReference type="Pfam" id="PF00689">
    <property type="entry name" value="Cation_ATPase_C"/>
    <property type="match status" value="1"/>
</dbReference>
<keyword evidence="7" id="KW-1185">Reference proteome</keyword>
<protein>
    <recommendedName>
        <fullName evidence="5">Cation-transporting P-type ATPase C-terminal domain-containing protein</fullName>
    </recommendedName>
</protein>
<dbReference type="AlphaFoldDB" id="A0A445B2A5"/>
<dbReference type="Proteomes" id="UP000289738">
    <property type="component" value="Chromosome A10"/>
</dbReference>
<dbReference type="GO" id="GO:0046872">
    <property type="term" value="F:metal ion binding"/>
    <property type="evidence" value="ECO:0007669"/>
    <property type="project" value="UniProtKB-KW"/>
</dbReference>
<evidence type="ECO:0000256" key="4">
    <source>
        <dbReference type="SAM" id="Phobius"/>
    </source>
</evidence>
<name>A0A445B2A5_ARAHY</name>
<reference evidence="6 7" key="1">
    <citation type="submission" date="2019-01" db="EMBL/GenBank/DDBJ databases">
        <title>Sequencing of cultivated peanut Arachis hypogaea provides insights into genome evolution and oil improvement.</title>
        <authorList>
            <person name="Chen X."/>
        </authorList>
    </citation>
    <scope>NUCLEOTIDE SEQUENCE [LARGE SCALE GENOMIC DNA]</scope>
    <source>
        <strain evidence="7">cv. Fuhuasheng</strain>
        <tissue evidence="6">Leaves</tissue>
    </source>
</reference>
<accession>A0A445B2A5</accession>
<dbReference type="EMBL" id="SDMP01000010">
    <property type="protein sequence ID" value="RYR32780.1"/>
    <property type="molecule type" value="Genomic_DNA"/>
</dbReference>
<keyword evidence="4" id="KW-0812">Transmembrane</keyword>
<dbReference type="GO" id="GO:0005388">
    <property type="term" value="F:P-type calcium transporter activity"/>
    <property type="evidence" value="ECO:0007669"/>
    <property type="project" value="TreeGrafter"/>
</dbReference>
<evidence type="ECO:0000313" key="7">
    <source>
        <dbReference type="Proteomes" id="UP000289738"/>
    </source>
</evidence>
<dbReference type="SUPFAM" id="SSF81665">
    <property type="entry name" value="Calcium ATPase, transmembrane domain M"/>
    <property type="match status" value="1"/>
</dbReference>
<sequence length="98" mass="10699">MILRSSISGITIVVKWGRCIYANLRKFIQFNLTISVAALLINVVATLSSSDIPLNAVQLLSVNLIMDTLGALALATEQPTNLLMNLPPVGRRLEISFF</sequence>
<evidence type="ECO:0000256" key="2">
    <source>
        <dbReference type="ARBA" id="ARBA00022723"/>
    </source>
</evidence>
<dbReference type="PANTHER" id="PTHR24093">
    <property type="entry name" value="CATION TRANSPORTING ATPASE"/>
    <property type="match status" value="1"/>
</dbReference>
<comment type="subcellular location">
    <subcellularLocation>
        <location evidence="1">Endomembrane system</location>
        <topology evidence="1">Multi-pass membrane protein</topology>
    </subcellularLocation>
</comment>
<organism evidence="6 7">
    <name type="scientific">Arachis hypogaea</name>
    <name type="common">Peanut</name>
    <dbReference type="NCBI Taxonomy" id="3818"/>
    <lineage>
        <taxon>Eukaryota</taxon>
        <taxon>Viridiplantae</taxon>
        <taxon>Streptophyta</taxon>
        <taxon>Embryophyta</taxon>
        <taxon>Tracheophyta</taxon>
        <taxon>Spermatophyta</taxon>
        <taxon>Magnoliopsida</taxon>
        <taxon>eudicotyledons</taxon>
        <taxon>Gunneridae</taxon>
        <taxon>Pentapetalae</taxon>
        <taxon>rosids</taxon>
        <taxon>fabids</taxon>
        <taxon>Fabales</taxon>
        <taxon>Fabaceae</taxon>
        <taxon>Papilionoideae</taxon>
        <taxon>50 kb inversion clade</taxon>
        <taxon>dalbergioids sensu lato</taxon>
        <taxon>Dalbergieae</taxon>
        <taxon>Pterocarpus clade</taxon>
        <taxon>Arachis</taxon>
    </lineage>
</organism>
<keyword evidence="3" id="KW-0460">Magnesium</keyword>
<gene>
    <name evidence="6" type="ORF">Ahy_A10g047300</name>
</gene>
<dbReference type="InterPro" id="IPR006068">
    <property type="entry name" value="ATPase_P-typ_cation-transptr_C"/>
</dbReference>
<dbReference type="PANTHER" id="PTHR24093:SF369">
    <property type="entry name" value="CALCIUM-TRANSPORTING ATPASE"/>
    <property type="match status" value="1"/>
</dbReference>
<dbReference type="GO" id="GO:0012505">
    <property type="term" value="C:endomembrane system"/>
    <property type="evidence" value="ECO:0007669"/>
    <property type="project" value="UniProtKB-SubCell"/>
</dbReference>
<keyword evidence="4" id="KW-1133">Transmembrane helix</keyword>
<keyword evidence="2" id="KW-0479">Metal-binding</keyword>
<dbReference type="STRING" id="3818.A0A445B2A5"/>
<feature type="transmembrane region" description="Helical" evidence="4">
    <location>
        <begin position="30"/>
        <end position="50"/>
    </location>
</feature>